<keyword evidence="3" id="KW-0328">Glycosyltransferase</keyword>
<evidence type="ECO:0000313" key="6">
    <source>
        <dbReference type="Proteomes" id="UP001633002"/>
    </source>
</evidence>
<organism evidence="5 6">
    <name type="scientific">Riccia sorocarpa</name>
    <dbReference type="NCBI Taxonomy" id="122646"/>
    <lineage>
        <taxon>Eukaryota</taxon>
        <taxon>Viridiplantae</taxon>
        <taxon>Streptophyta</taxon>
        <taxon>Embryophyta</taxon>
        <taxon>Marchantiophyta</taxon>
        <taxon>Marchantiopsida</taxon>
        <taxon>Marchantiidae</taxon>
        <taxon>Marchantiales</taxon>
        <taxon>Ricciaceae</taxon>
        <taxon>Riccia</taxon>
    </lineage>
</organism>
<dbReference type="AlphaFoldDB" id="A0ABD3GPT8"/>
<dbReference type="FunFam" id="3.40.50.2000:FF:000037">
    <property type="entry name" value="Glycosyltransferase"/>
    <property type="match status" value="1"/>
</dbReference>
<comment type="caution">
    <text evidence="5">The sequence shown here is derived from an EMBL/GenBank/DDBJ whole genome shotgun (WGS) entry which is preliminary data.</text>
</comment>
<dbReference type="Proteomes" id="UP001633002">
    <property type="component" value="Unassembled WGS sequence"/>
</dbReference>
<dbReference type="Gene3D" id="3.40.50.2000">
    <property type="entry name" value="Glycogen Phosphorylase B"/>
    <property type="match status" value="2"/>
</dbReference>
<dbReference type="Pfam" id="PF00201">
    <property type="entry name" value="UDPGT"/>
    <property type="match status" value="1"/>
</dbReference>
<dbReference type="PANTHER" id="PTHR48045:SF31">
    <property type="entry name" value="UDP-GLYCOSYLTRANSFERASE 76B1-LIKE"/>
    <property type="match status" value="1"/>
</dbReference>
<dbReference type="SUPFAM" id="SSF53756">
    <property type="entry name" value="UDP-Glycosyltransferase/glycogen phosphorylase"/>
    <property type="match status" value="1"/>
</dbReference>
<evidence type="ECO:0000256" key="2">
    <source>
        <dbReference type="ARBA" id="ARBA00022679"/>
    </source>
</evidence>
<comment type="similarity">
    <text evidence="1 3">Belongs to the UDP-glycosyltransferase family.</text>
</comment>
<evidence type="ECO:0000256" key="3">
    <source>
        <dbReference type="RuleBase" id="RU003718"/>
    </source>
</evidence>
<dbReference type="EMBL" id="JBJQOH010000007">
    <property type="protein sequence ID" value="KAL3679841.1"/>
    <property type="molecule type" value="Genomic_DNA"/>
</dbReference>
<evidence type="ECO:0000256" key="4">
    <source>
        <dbReference type="RuleBase" id="RU362057"/>
    </source>
</evidence>
<dbReference type="GO" id="GO:0016757">
    <property type="term" value="F:glycosyltransferase activity"/>
    <property type="evidence" value="ECO:0007669"/>
    <property type="project" value="UniProtKB-KW"/>
</dbReference>
<accession>A0ABD3GPT8</accession>
<proteinExistence type="inferred from homology"/>
<gene>
    <name evidence="5" type="ORF">R1sor_022797</name>
</gene>
<name>A0ABD3GPT8_9MARC</name>
<sequence length="461" mass="50820">MGNSDIIHQKPHLLILPVEEQGHFTVYVNLLYHFSQFDIRVTLCSSSARCQELANLRSAGAFSNLDLHLKDIFSAAGVSSAPKAEGHVPPVWNITKEMSSAFKTYMPQLLQAEDPNSRPTVLLADMFLGWSKEVAEELDIPRYVMFTTSAWAPLSFLWRQVGNWTPDDIMTIPGLSPIRIKDGIPVILEPLINVDNARGIICNSYEELEQETVVAVRTHLQEHPNSNGQVTQFLPIGPTIYLPGNPIFPDKKHGDHCLNWLNSQAQSSVLYVAFGTVGKMAEETLLEIAYSLENCNVPFLWALRLPLGVKEASSVLPPGFLDRTKARGHVEFGFVPQLQILNHPSIGGFLSHCGWNSTIESICAGVPVISHPLHGDQPLNARLLEEVTRTGMGIQRSPEGRFTRDGICTGILALMVGEKGKEIRANTAKWKEAALASQKDGGSSSLRDHDFVQGIMQSACK</sequence>
<dbReference type="PROSITE" id="PS00375">
    <property type="entry name" value="UDPGT"/>
    <property type="match status" value="1"/>
</dbReference>
<dbReference type="CDD" id="cd03784">
    <property type="entry name" value="GT1_Gtf-like"/>
    <property type="match status" value="1"/>
</dbReference>
<evidence type="ECO:0000256" key="1">
    <source>
        <dbReference type="ARBA" id="ARBA00009995"/>
    </source>
</evidence>
<dbReference type="EC" id="2.4.1.-" evidence="4"/>
<dbReference type="PANTHER" id="PTHR48045">
    <property type="entry name" value="UDP-GLYCOSYLTRANSFERASE 72B1"/>
    <property type="match status" value="1"/>
</dbReference>
<reference evidence="5 6" key="1">
    <citation type="submission" date="2024-09" db="EMBL/GenBank/DDBJ databases">
        <title>Chromosome-scale assembly of Riccia sorocarpa.</title>
        <authorList>
            <person name="Paukszto L."/>
        </authorList>
    </citation>
    <scope>NUCLEOTIDE SEQUENCE [LARGE SCALE GENOMIC DNA]</scope>
    <source>
        <strain evidence="5">LP-2024</strain>
        <tissue evidence="5">Aerial parts of the thallus</tissue>
    </source>
</reference>
<protein>
    <recommendedName>
        <fullName evidence="4">Glycosyltransferase</fullName>
        <ecNumber evidence="4">2.4.1.-</ecNumber>
    </recommendedName>
</protein>
<keyword evidence="6" id="KW-1185">Reference proteome</keyword>
<dbReference type="InterPro" id="IPR002213">
    <property type="entry name" value="UDP_glucos_trans"/>
</dbReference>
<dbReference type="InterPro" id="IPR035595">
    <property type="entry name" value="UDP_glycos_trans_CS"/>
</dbReference>
<evidence type="ECO:0000313" key="5">
    <source>
        <dbReference type="EMBL" id="KAL3679841.1"/>
    </source>
</evidence>
<keyword evidence="2 3" id="KW-0808">Transferase</keyword>